<dbReference type="PANTHER" id="PTHR36443">
    <property type="entry name" value="BSR5223 PROTEIN"/>
    <property type="match status" value="1"/>
</dbReference>
<gene>
    <name evidence="2" type="ORF">DNFV4_01303</name>
</gene>
<dbReference type="InterPro" id="IPR021320">
    <property type="entry name" value="DUF2905"/>
</dbReference>
<organism evidence="2 3">
    <name type="scientific">Nitrospira tepida</name>
    <dbReference type="NCBI Taxonomy" id="2973512"/>
    <lineage>
        <taxon>Bacteria</taxon>
        <taxon>Pseudomonadati</taxon>
        <taxon>Nitrospirota</taxon>
        <taxon>Nitrospiria</taxon>
        <taxon>Nitrospirales</taxon>
        <taxon>Nitrospiraceae</taxon>
        <taxon>Nitrospira</taxon>
    </lineage>
</organism>
<dbReference type="AlphaFoldDB" id="A0AA86MXP8"/>
<reference evidence="2" key="1">
    <citation type="submission" date="2022-10" db="EMBL/GenBank/DDBJ databases">
        <authorList>
            <person name="Koch H."/>
        </authorList>
    </citation>
    <scope>NUCLEOTIDE SEQUENCE</scope>
    <source>
        <strain evidence="2">DNF</strain>
    </source>
</reference>
<dbReference type="EMBL" id="OX365700">
    <property type="protein sequence ID" value="CAI4030871.1"/>
    <property type="molecule type" value="Genomic_DNA"/>
</dbReference>
<keyword evidence="1" id="KW-0472">Membrane</keyword>
<evidence type="ECO:0000313" key="2">
    <source>
        <dbReference type="EMBL" id="CAI4030871.1"/>
    </source>
</evidence>
<keyword evidence="1" id="KW-0812">Transmembrane</keyword>
<protein>
    <recommendedName>
        <fullName evidence="4">DUF2905 domain-containing protein</fullName>
    </recommendedName>
</protein>
<keyword evidence="1" id="KW-1133">Transmembrane helix</keyword>
<proteinExistence type="predicted"/>
<evidence type="ECO:0000256" key="1">
    <source>
        <dbReference type="SAM" id="Phobius"/>
    </source>
</evidence>
<sequence length="84" mass="9050">MDGFGWLGRVLILGGILLVALGGLLVLAGKLPGLGDSGGWFGRLPGDLYIKRDNFTFYAPLTTGLIVSVVLSLLWFILSILFKR</sequence>
<name>A0AA86MXP8_9BACT</name>
<feature type="transmembrane region" description="Helical" evidence="1">
    <location>
        <begin position="57"/>
        <end position="82"/>
    </location>
</feature>
<feature type="transmembrane region" description="Helical" evidence="1">
    <location>
        <begin position="7"/>
        <end position="28"/>
    </location>
</feature>
<dbReference type="Proteomes" id="UP001179121">
    <property type="component" value="Chromosome"/>
</dbReference>
<evidence type="ECO:0008006" key="4">
    <source>
        <dbReference type="Google" id="ProtNLM"/>
    </source>
</evidence>
<evidence type="ECO:0000313" key="3">
    <source>
        <dbReference type="Proteomes" id="UP001179121"/>
    </source>
</evidence>
<dbReference type="KEGG" id="nti:DNFV4_01303"/>
<accession>A0AA86MXP8</accession>
<keyword evidence="3" id="KW-1185">Reference proteome</keyword>
<dbReference type="PANTHER" id="PTHR36443:SF1">
    <property type="entry name" value="BSR5223 PROTEIN"/>
    <property type="match status" value="1"/>
</dbReference>
<dbReference type="RefSeq" id="WP_289267841.1">
    <property type="nucleotide sequence ID" value="NZ_OX365700.1"/>
</dbReference>
<dbReference type="Pfam" id="PF11146">
    <property type="entry name" value="DUF2905"/>
    <property type="match status" value="1"/>
</dbReference>